<dbReference type="OrthoDB" id="5795824at2759"/>
<dbReference type="Proteomes" id="UP000298663">
    <property type="component" value="Unassembled WGS sequence"/>
</dbReference>
<comment type="function">
    <text evidence="1">Central component in molecular interactions underlying sperm crawling. Forms an extensive filament system that extends from sperm villipoda, along the leading edge of the pseudopod.</text>
</comment>
<gene>
    <name evidence="4" type="ORF">L596_026571</name>
</gene>
<dbReference type="PROSITE" id="PS50202">
    <property type="entry name" value="MSP"/>
    <property type="match status" value="1"/>
</dbReference>
<feature type="region of interest" description="Disordered" evidence="2">
    <location>
        <begin position="167"/>
        <end position="244"/>
    </location>
</feature>
<evidence type="ECO:0000259" key="3">
    <source>
        <dbReference type="PROSITE" id="PS50202"/>
    </source>
</evidence>
<dbReference type="SUPFAM" id="SSF49354">
    <property type="entry name" value="PapD-like"/>
    <property type="match status" value="1"/>
</dbReference>
<organism evidence="4 5">
    <name type="scientific">Steinernema carpocapsae</name>
    <name type="common">Entomopathogenic nematode</name>
    <dbReference type="NCBI Taxonomy" id="34508"/>
    <lineage>
        <taxon>Eukaryota</taxon>
        <taxon>Metazoa</taxon>
        <taxon>Ecdysozoa</taxon>
        <taxon>Nematoda</taxon>
        <taxon>Chromadorea</taxon>
        <taxon>Rhabditida</taxon>
        <taxon>Tylenchina</taxon>
        <taxon>Panagrolaimomorpha</taxon>
        <taxon>Strongyloidoidea</taxon>
        <taxon>Steinernematidae</taxon>
        <taxon>Steinernema</taxon>
    </lineage>
</organism>
<evidence type="ECO:0000313" key="5">
    <source>
        <dbReference type="Proteomes" id="UP000298663"/>
    </source>
</evidence>
<keyword evidence="1" id="KW-0963">Cytoplasm</keyword>
<dbReference type="AlphaFoldDB" id="A0A4U5M1X1"/>
<dbReference type="Pfam" id="PF00635">
    <property type="entry name" value="Motile_Sperm"/>
    <property type="match status" value="1"/>
</dbReference>
<dbReference type="InterPro" id="IPR008962">
    <property type="entry name" value="PapD-like_sf"/>
</dbReference>
<name>A0A4U5M1X1_STECR</name>
<reference evidence="4 5" key="2">
    <citation type="journal article" date="2019" name="G3 (Bethesda)">
        <title>Hybrid Assembly of the Genome of the Entomopathogenic Nematode Steinernema carpocapsae Identifies the X-Chromosome.</title>
        <authorList>
            <person name="Serra L."/>
            <person name="Macchietto M."/>
            <person name="Macias-Munoz A."/>
            <person name="McGill C.J."/>
            <person name="Rodriguez I.M."/>
            <person name="Rodriguez B."/>
            <person name="Murad R."/>
            <person name="Mortazavi A."/>
        </authorList>
    </citation>
    <scope>NUCLEOTIDE SEQUENCE [LARGE SCALE GENOMIC DNA]</scope>
    <source>
        <strain evidence="4 5">ALL</strain>
    </source>
</reference>
<comment type="caution">
    <text evidence="4">The sequence shown here is derived from an EMBL/GenBank/DDBJ whole genome shotgun (WGS) entry which is preliminary data.</text>
</comment>
<dbReference type="EMBL" id="AZBU02000010">
    <property type="protein sequence ID" value="TKR62642.1"/>
    <property type="molecule type" value="Genomic_DNA"/>
</dbReference>
<keyword evidence="1" id="KW-0206">Cytoskeleton</keyword>
<dbReference type="Gene3D" id="2.60.40.10">
    <property type="entry name" value="Immunoglobulins"/>
    <property type="match status" value="1"/>
</dbReference>
<proteinExistence type="predicted"/>
<dbReference type="InterPro" id="IPR000535">
    <property type="entry name" value="MSP_dom"/>
</dbReference>
<accession>A0A4U5M1X1</accession>
<protein>
    <recommendedName>
        <fullName evidence="1">Major sperm protein</fullName>
    </recommendedName>
</protein>
<evidence type="ECO:0000256" key="1">
    <source>
        <dbReference type="RuleBase" id="RU003425"/>
    </source>
</evidence>
<feature type="compositionally biased region" description="Polar residues" evidence="2">
    <location>
        <begin position="189"/>
        <end position="205"/>
    </location>
</feature>
<feature type="domain" description="MSP" evidence="3">
    <location>
        <begin position="28"/>
        <end position="161"/>
    </location>
</feature>
<sequence length="244" mass="27854">MNYDRLVHYEGKTDGLIEELRELQKKSQTYLQADRRAVIFEGFSEISKMCTHVKISNFEEKPVAFNVRKPQGPSFGVEPNLGILKPGEEMHLYFQFRGRGSRVPDDGAHLFTIYQTKLRAEEEKLLGKYEHPRDRYLFARKIWSHYSNNCPNQLHLPVGFAPKRTPRNLIHAPHNDSWKYREEKPSPPTMTVTASNQTTTKAGTSKTDEPLPSPPAETAESQKNKSNKASAECPSAQNDDIENP</sequence>
<keyword evidence="5" id="KW-1185">Reference proteome</keyword>
<evidence type="ECO:0000313" key="4">
    <source>
        <dbReference type="EMBL" id="TKR62642.1"/>
    </source>
</evidence>
<feature type="compositionally biased region" description="Basic and acidic residues" evidence="2">
    <location>
        <begin position="173"/>
        <end position="185"/>
    </location>
</feature>
<evidence type="ECO:0000256" key="2">
    <source>
        <dbReference type="SAM" id="MobiDB-lite"/>
    </source>
</evidence>
<dbReference type="InterPro" id="IPR013783">
    <property type="entry name" value="Ig-like_fold"/>
</dbReference>
<reference evidence="4 5" key="1">
    <citation type="journal article" date="2015" name="Genome Biol.">
        <title>Comparative genomics of Steinernema reveals deeply conserved gene regulatory networks.</title>
        <authorList>
            <person name="Dillman A.R."/>
            <person name="Macchietto M."/>
            <person name="Porter C.F."/>
            <person name="Rogers A."/>
            <person name="Williams B."/>
            <person name="Antoshechkin I."/>
            <person name="Lee M.M."/>
            <person name="Goodwin Z."/>
            <person name="Lu X."/>
            <person name="Lewis E.E."/>
            <person name="Goodrich-Blair H."/>
            <person name="Stock S.P."/>
            <person name="Adams B.J."/>
            <person name="Sternberg P.W."/>
            <person name="Mortazavi A."/>
        </authorList>
    </citation>
    <scope>NUCLEOTIDE SEQUENCE [LARGE SCALE GENOMIC DNA]</scope>
    <source>
        <strain evidence="4 5">ALL</strain>
    </source>
</reference>